<dbReference type="EMBL" id="JBHSOF010000005">
    <property type="protein sequence ID" value="MFC5662641.1"/>
    <property type="molecule type" value="Genomic_DNA"/>
</dbReference>
<gene>
    <name evidence="2" type="ORF">ACFP3U_06540</name>
</gene>
<evidence type="ECO:0000313" key="3">
    <source>
        <dbReference type="Proteomes" id="UP001595975"/>
    </source>
</evidence>
<organism evidence="2 3">
    <name type="scientific">Kitasatospora misakiensis</name>
    <dbReference type="NCBI Taxonomy" id="67330"/>
    <lineage>
        <taxon>Bacteria</taxon>
        <taxon>Bacillati</taxon>
        <taxon>Actinomycetota</taxon>
        <taxon>Actinomycetes</taxon>
        <taxon>Kitasatosporales</taxon>
        <taxon>Streptomycetaceae</taxon>
        <taxon>Kitasatospora</taxon>
    </lineage>
</organism>
<evidence type="ECO:0000313" key="2">
    <source>
        <dbReference type="EMBL" id="MFC5662641.1"/>
    </source>
</evidence>
<feature type="compositionally biased region" description="Low complexity" evidence="1">
    <location>
        <begin position="165"/>
        <end position="177"/>
    </location>
</feature>
<feature type="region of interest" description="Disordered" evidence="1">
    <location>
        <begin position="144"/>
        <end position="177"/>
    </location>
</feature>
<sequence>MIDRLWLQPPLAIARLGPSPVPCDNYRWGPSDLSARGSGKTTVEPAPTLDLAPDGTLTERTPDRAVFKDEHGWRPVCPYFELHGSWTVDGTGRTGPLTEAVLAQFGLGLADLRWQVAVANHKAHHYTQSPGDRIEARAEVRGDDHTRHPLDGTSPQGAAPQDASPPLVGPGRRLPLGAVQVPAPNDRLPELRLRFTPAVGAVYGPTDLPNEPAAPGEPEAYLLPPERLILNPDAVWCGFPLAETSTDPRTMPPGLFANAENQVSLGLIDDVCDGTVTVTLPGGLSATARIVASPPDFAPDRRPFVSLADGLVDRVRRAEVQDPAYLADERQTALEIRDLFERILETMGNINVDVQNERVGFPLPVPEELTGVVLGLTENGRRRHRRFVALEVLEDLLREQPELIGRVVREPVPDDPGFDARMPVAMRGADAAALHLTRRQYDLLVAWARSLRADTEVGS</sequence>
<dbReference type="RefSeq" id="WP_380224256.1">
    <property type="nucleotide sequence ID" value="NZ_JBHSOF010000005.1"/>
</dbReference>
<accession>A0ABW0X2A8</accession>
<protein>
    <submittedName>
        <fullName evidence="2">Uncharacterized protein</fullName>
    </submittedName>
</protein>
<reference evidence="3" key="1">
    <citation type="journal article" date="2019" name="Int. J. Syst. Evol. Microbiol.">
        <title>The Global Catalogue of Microorganisms (GCM) 10K type strain sequencing project: providing services to taxonomists for standard genome sequencing and annotation.</title>
        <authorList>
            <consortium name="The Broad Institute Genomics Platform"/>
            <consortium name="The Broad Institute Genome Sequencing Center for Infectious Disease"/>
            <person name="Wu L."/>
            <person name="Ma J."/>
        </authorList>
    </citation>
    <scope>NUCLEOTIDE SEQUENCE [LARGE SCALE GENOMIC DNA]</scope>
    <source>
        <strain evidence="3">CGMCC 4.1437</strain>
    </source>
</reference>
<keyword evidence="3" id="KW-1185">Reference proteome</keyword>
<proteinExistence type="predicted"/>
<dbReference type="Proteomes" id="UP001595975">
    <property type="component" value="Unassembled WGS sequence"/>
</dbReference>
<name>A0ABW0X2A8_9ACTN</name>
<evidence type="ECO:0000256" key="1">
    <source>
        <dbReference type="SAM" id="MobiDB-lite"/>
    </source>
</evidence>
<comment type="caution">
    <text evidence="2">The sequence shown here is derived from an EMBL/GenBank/DDBJ whole genome shotgun (WGS) entry which is preliminary data.</text>
</comment>